<name>A0A2S8G8C1_9BACT</name>
<proteinExistence type="inferred from homology"/>
<organism evidence="4 5">
    <name type="scientific">Blastopirellula marina</name>
    <dbReference type="NCBI Taxonomy" id="124"/>
    <lineage>
        <taxon>Bacteria</taxon>
        <taxon>Pseudomonadati</taxon>
        <taxon>Planctomycetota</taxon>
        <taxon>Planctomycetia</taxon>
        <taxon>Pirellulales</taxon>
        <taxon>Pirellulaceae</taxon>
        <taxon>Blastopirellula</taxon>
    </lineage>
</organism>
<gene>
    <name evidence="4" type="ORF">C5Y83_00895</name>
</gene>
<dbReference type="Pfam" id="PF13180">
    <property type="entry name" value="PDZ_2"/>
    <property type="match status" value="1"/>
</dbReference>
<feature type="compositionally biased region" description="Polar residues" evidence="2">
    <location>
        <begin position="176"/>
        <end position="187"/>
    </location>
</feature>
<dbReference type="AlphaFoldDB" id="A0A2S8G8C1"/>
<evidence type="ECO:0000313" key="5">
    <source>
        <dbReference type="Proteomes" id="UP000238322"/>
    </source>
</evidence>
<dbReference type="Gene3D" id="2.30.42.10">
    <property type="match status" value="1"/>
</dbReference>
<dbReference type="EMBL" id="PUHY01000001">
    <property type="protein sequence ID" value="PQO40521.1"/>
    <property type="molecule type" value="Genomic_DNA"/>
</dbReference>
<feature type="compositionally biased region" description="Basic and acidic residues" evidence="2">
    <location>
        <begin position="25"/>
        <end position="48"/>
    </location>
</feature>
<feature type="domain" description="PDZ" evidence="3">
    <location>
        <begin position="50"/>
        <end position="144"/>
    </location>
</feature>
<dbReference type="InterPro" id="IPR036034">
    <property type="entry name" value="PDZ_sf"/>
</dbReference>
<evidence type="ECO:0000256" key="1">
    <source>
        <dbReference type="ARBA" id="ARBA00010541"/>
    </source>
</evidence>
<dbReference type="InterPro" id="IPR001478">
    <property type="entry name" value="PDZ"/>
</dbReference>
<dbReference type="Proteomes" id="UP000238322">
    <property type="component" value="Unassembled WGS sequence"/>
</dbReference>
<dbReference type="OrthoDB" id="268466at2"/>
<dbReference type="SUPFAM" id="SSF50156">
    <property type="entry name" value="PDZ domain-like"/>
    <property type="match status" value="1"/>
</dbReference>
<reference evidence="4 5" key="1">
    <citation type="submission" date="2018-02" db="EMBL/GenBank/DDBJ databases">
        <title>Comparative genomes isolates from brazilian mangrove.</title>
        <authorList>
            <person name="Araujo J.E."/>
            <person name="Taketani R.G."/>
            <person name="Silva M.C.P."/>
            <person name="Loureco M.V."/>
            <person name="Andreote F.D."/>
        </authorList>
    </citation>
    <scope>NUCLEOTIDE SEQUENCE [LARGE SCALE GENOMIC DNA]</scope>
    <source>
        <strain evidence="4 5">Hex-1 MGV</strain>
    </source>
</reference>
<dbReference type="SMART" id="SM00228">
    <property type="entry name" value="PDZ"/>
    <property type="match status" value="1"/>
</dbReference>
<comment type="caution">
    <text evidence="4">The sequence shown here is derived from an EMBL/GenBank/DDBJ whole genome shotgun (WGS) entry which is preliminary data.</text>
</comment>
<protein>
    <recommendedName>
        <fullName evidence="3">PDZ domain-containing protein</fullName>
    </recommendedName>
</protein>
<comment type="similarity">
    <text evidence="1">Belongs to the peptidase S1C family.</text>
</comment>
<sequence>MKSLQAISAGVLSVAILGMSADLASAKKKDSKASNDSGTRTEVKDDSHTQASVQKEQVKKATYLGVTVRPQHEGFFAHLRDEVEHLQGVMVQDVASGSPADQAGLKAKDVLMTYDDQKLYTPGQLMSLIRDSKPGSKVKLSYQRDAETHNAMVTLAEHDIPMTRTASKPNMDKHNQSASTNDPSQWSSFDSLSIKSLGDNRFQAQVSYLDNVGKVKSLKFEGTRDEIRQDITSRSDLPKNERGHLLRALNMSSERIEFDAPRVFRTDDGRVIWEFTEPVFPFYGLEWNES</sequence>
<dbReference type="PANTHER" id="PTHR22939">
    <property type="entry name" value="SERINE PROTEASE FAMILY S1C HTRA-RELATED"/>
    <property type="match status" value="1"/>
</dbReference>
<feature type="region of interest" description="Disordered" evidence="2">
    <location>
        <begin position="164"/>
        <end position="187"/>
    </location>
</feature>
<evidence type="ECO:0000256" key="2">
    <source>
        <dbReference type="SAM" id="MobiDB-lite"/>
    </source>
</evidence>
<feature type="region of interest" description="Disordered" evidence="2">
    <location>
        <begin position="25"/>
        <end position="55"/>
    </location>
</feature>
<dbReference type="PROSITE" id="PS50106">
    <property type="entry name" value="PDZ"/>
    <property type="match status" value="1"/>
</dbReference>
<evidence type="ECO:0000313" key="4">
    <source>
        <dbReference type="EMBL" id="PQO40521.1"/>
    </source>
</evidence>
<dbReference type="PANTHER" id="PTHR22939:SF129">
    <property type="entry name" value="SERINE PROTEASE HTRA2, MITOCHONDRIAL"/>
    <property type="match status" value="1"/>
</dbReference>
<accession>A0A2S8G8C1</accession>
<evidence type="ECO:0000259" key="3">
    <source>
        <dbReference type="PROSITE" id="PS50106"/>
    </source>
</evidence>
<dbReference type="RefSeq" id="WP_105327757.1">
    <property type="nucleotide sequence ID" value="NZ_PUHY01000001.1"/>
</dbReference>